<dbReference type="SMART" id="SM00342">
    <property type="entry name" value="HTH_ARAC"/>
    <property type="match status" value="1"/>
</dbReference>
<dbReference type="Proteomes" id="UP000295706">
    <property type="component" value="Unassembled WGS sequence"/>
</dbReference>
<gene>
    <name evidence="5" type="ORF">EZE20_05290</name>
</gene>
<dbReference type="InterPro" id="IPR009057">
    <property type="entry name" value="Homeodomain-like_sf"/>
</dbReference>
<dbReference type="Pfam" id="PF12833">
    <property type="entry name" value="HTH_18"/>
    <property type="match status" value="1"/>
</dbReference>
<name>A0A4R4KHU1_9BACT</name>
<proteinExistence type="predicted"/>
<dbReference type="EMBL" id="SMJU01000003">
    <property type="protein sequence ID" value="TDB67363.1"/>
    <property type="molecule type" value="Genomic_DNA"/>
</dbReference>
<sequence length="327" mass="38086">MPTSNRSIFTCIYYFPGNSSPKKIQLSPFLCRLFSTHIESIELVHVLPLLHTMIDNKIILNQRIIHGLESQEEISYLNLKNIIQLEPNDALFEPHFMGFLLKSPLSIEPICNQITTRMAGKHVLIALESRQLTGYVFVSYQWLIQELNVSLTLEKFAECARLLALQWEKEESILALRHRDFRLRYMVSAFPRLLTRTYFAQQLYSYIQEISQLLHKPGLDVAVDNECQLILDLEERISHSFHVPVPSVQEMARRTGMSISKFKLLFQELFGESPHQHFLTKKMAYADLLLQSEKYSLSQIAYMLGYSHPSGFLRIFNRHRQHSSTLL</sequence>
<keyword evidence="6" id="KW-1185">Reference proteome</keyword>
<protein>
    <submittedName>
        <fullName evidence="5">AraC family transcriptional regulator</fullName>
    </submittedName>
</protein>
<feature type="domain" description="HTH araC/xylS-type" evidence="4">
    <location>
        <begin position="227"/>
        <end position="327"/>
    </location>
</feature>
<dbReference type="InterPro" id="IPR018060">
    <property type="entry name" value="HTH_AraC"/>
</dbReference>
<dbReference type="OrthoDB" id="799767at2"/>
<dbReference type="PROSITE" id="PS01124">
    <property type="entry name" value="HTH_ARAC_FAMILY_2"/>
    <property type="match status" value="1"/>
</dbReference>
<dbReference type="AlphaFoldDB" id="A0A4R4KHU1"/>
<evidence type="ECO:0000313" key="5">
    <source>
        <dbReference type="EMBL" id="TDB67363.1"/>
    </source>
</evidence>
<dbReference type="Gene3D" id="1.10.10.60">
    <property type="entry name" value="Homeodomain-like"/>
    <property type="match status" value="1"/>
</dbReference>
<keyword evidence="1" id="KW-0805">Transcription regulation</keyword>
<reference evidence="5 6" key="1">
    <citation type="submission" date="2019-02" db="EMBL/GenBank/DDBJ databases">
        <title>Arundinibacter roseus gen. nov., sp. nov., a new member of the family Cytophagaceae.</title>
        <authorList>
            <person name="Szuroczki S."/>
            <person name="Khayer B."/>
            <person name="Sproer C."/>
            <person name="Toumi M."/>
            <person name="Szabo A."/>
            <person name="Felfoldi T."/>
            <person name="Schumann P."/>
            <person name="Toth E."/>
        </authorList>
    </citation>
    <scope>NUCLEOTIDE SEQUENCE [LARGE SCALE GENOMIC DNA]</scope>
    <source>
        <strain evidence="5 6">DMA-k-7a</strain>
    </source>
</reference>
<dbReference type="SUPFAM" id="SSF46689">
    <property type="entry name" value="Homeodomain-like"/>
    <property type="match status" value="1"/>
</dbReference>
<evidence type="ECO:0000256" key="2">
    <source>
        <dbReference type="ARBA" id="ARBA00023125"/>
    </source>
</evidence>
<dbReference type="PANTHER" id="PTHR43280">
    <property type="entry name" value="ARAC-FAMILY TRANSCRIPTIONAL REGULATOR"/>
    <property type="match status" value="1"/>
</dbReference>
<evidence type="ECO:0000256" key="1">
    <source>
        <dbReference type="ARBA" id="ARBA00023015"/>
    </source>
</evidence>
<keyword evidence="2" id="KW-0238">DNA-binding</keyword>
<dbReference type="GO" id="GO:0003700">
    <property type="term" value="F:DNA-binding transcription factor activity"/>
    <property type="evidence" value="ECO:0007669"/>
    <property type="project" value="InterPro"/>
</dbReference>
<organism evidence="5 6">
    <name type="scientific">Arundinibacter roseus</name>
    <dbReference type="NCBI Taxonomy" id="2070510"/>
    <lineage>
        <taxon>Bacteria</taxon>
        <taxon>Pseudomonadati</taxon>
        <taxon>Bacteroidota</taxon>
        <taxon>Cytophagia</taxon>
        <taxon>Cytophagales</taxon>
        <taxon>Spirosomataceae</taxon>
        <taxon>Arundinibacter</taxon>
    </lineage>
</organism>
<dbReference type="GO" id="GO:0043565">
    <property type="term" value="F:sequence-specific DNA binding"/>
    <property type="evidence" value="ECO:0007669"/>
    <property type="project" value="InterPro"/>
</dbReference>
<keyword evidence="3" id="KW-0804">Transcription</keyword>
<comment type="caution">
    <text evidence="5">The sequence shown here is derived from an EMBL/GenBank/DDBJ whole genome shotgun (WGS) entry which is preliminary data.</text>
</comment>
<dbReference type="PANTHER" id="PTHR43280:SF2">
    <property type="entry name" value="HTH-TYPE TRANSCRIPTIONAL REGULATOR EXSA"/>
    <property type="match status" value="1"/>
</dbReference>
<evidence type="ECO:0000256" key="3">
    <source>
        <dbReference type="ARBA" id="ARBA00023163"/>
    </source>
</evidence>
<evidence type="ECO:0000259" key="4">
    <source>
        <dbReference type="PROSITE" id="PS01124"/>
    </source>
</evidence>
<accession>A0A4R4KHU1</accession>
<evidence type="ECO:0000313" key="6">
    <source>
        <dbReference type="Proteomes" id="UP000295706"/>
    </source>
</evidence>